<reference evidence="1" key="1">
    <citation type="submission" date="2021-06" db="EMBL/GenBank/DDBJ databases">
        <authorList>
            <person name="Kallberg Y."/>
            <person name="Tangrot J."/>
            <person name="Rosling A."/>
        </authorList>
    </citation>
    <scope>NUCLEOTIDE SEQUENCE</scope>
    <source>
        <strain evidence="1">CL356</strain>
    </source>
</reference>
<protein>
    <submittedName>
        <fullName evidence="1">9033_t:CDS:1</fullName>
    </submittedName>
</protein>
<proteinExistence type="predicted"/>
<keyword evidence="2" id="KW-1185">Reference proteome</keyword>
<feature type="non-terminal residue" evidence="1">
    <location>
        <position position="164"/>
    </location>
</feature>
<gene>
    <name evidence="1" type="ORF">ACOLOM_LOCUS6401</name>
</gene>
<dbReference type="Proteomes" id="UP000789525">
    <property type="component" value="Unassembled WGS sequence"/>
</dbReference>
<evidence type="ECO:0000313" key="1">
    <source>
        <dbReference type="EMBL" id="CAG8593182.1"/>
    </source>
</evidence>
<dbReference type="EMBL" id="CAJVPT010013136">
    <property type="protein sequence ID" value="CAG8593182.1"/>
    <property type="molecule type" value="Genomic_DNA"/>
</dbReference>
<organism evidence="1 2">
    <name type="scientific">Acaulospora colombiana</name>
    <dbReference type="NCBI Taxonomy" id="27376"/>
    <lineage>
        <taxon>Eukaryota</taxon>
        <taxon>Fungi</taxon>
        <taxon>Fungi incertae sedis</taxon>
        <taxon>Mucoromycota</taxon>
        <taxon>Glomeromycotina</taxon>
        <taxon>Glomeromycetes</taxon>
        <taxon>Diversisporales</taxon>
        <taxon>Acaulosporaceae</taxon>
        <taxon>Acaulospora</taxon>
    </lineage>
</organism>
<evidence type="ECO:0000313" key="2">
    <source>
        <dbReference type="Proteomes" id="UP000789525"/>
    </source>
</evidence>
<comment type="caution">
    <text evidence="1">The sequence shown here is derived from an EMBL/GenBank/DDBJ whole genome shotgun (WGS) entry which is preliminary data.</text>
</comment>
<accession>A0ACA9MKW1</accession>
<sequence length="164" mass="18739">MRSHLPLGTTTTPPHPSTYFLVSDFRSPIKQMATTNSLTAQRPKNQEEREALKEKVRNLLKNKEFEMYKAPAIYGRASWLLHLTAVAQLICWMVSRMSIIQNKDIMAKIENDMKLPFLRTRIIPIKDLHCDKKLFSGVGESGHEAPKGKRFPAMILKKGDQFTG</sequence>
<name>A0ACA9MKW1_9GLOM</name>